<gene>
    <name evidence="4" type="primary">kynU</name>
    <name evidence="7" type="ORF">AOZ06_24255</name>
</gene>
<evidence type="ECO:0000256" key="1">
    <source>
        <dbReference type="ARBA" id="ARBA00022642"/>
    </source>
</evidence>
<dbReference type="AlphaFoldDB" id="A0A0N7F3U4"/>
<dbReference type="PANTHER" id="PTHR14084:SF0">
    <property type="entry name" value="KYNURENINASE"/>
    <property type="match status" value="1"/>
</dbReference>
<comment type="catalytic activity">
    <reaction evidence="6">
        <text>3-hydroxy-L-kynurenine + H2O = 3-hydroxyanthranilate + L-alanine + H(+)</text>
        <dbReference type="Rhea" id="RHEA:25143"/>
        <dbReference type="ChEBI" id="CHEBI:15377"/>
        <dbReference type="ChEBI" id="CHEBI:15378"/>
        <dbReference type="ChEBI" id="CHEBI:36559"/>
        <dbReference type="ChEBI" id="CHEBI:57972"/>
        <dbReference type="ChEBI" id="CHEBI:58125"/>
        <dbReference type="EC" id="3.7.1.3"/>
    </reaction>
</comment>
<dbReference type="UniPathway" id="UPA00334">
    <property type="reaction ID" value="UER00455"/>
</dbReference>
<dbReference type="InterPro" id="IPR015421">
    <property type="entry name" value="PyrdxlP-dep_Trfase_major"/>
</dbReference>
<feature type="binding site" evidence="4">
    <location>
        <position position="285"/>
    </location>
    <ligand>
        <name>pyridoxal 5'-phosphate</name>
        <dbReference type="ChEBI" id="CHEBI:597326"/>
    </ligand>
</feature>
<organism evidence="7 8">
    <name type="scientific">Kibdelosporangium phytohabitans</name>
    <dbReference type="NCBI Taxonomy" id="860235"/>
    <lineage>
        <taxon>Bacteria</taxon>
        <taxon>Bacillati</taxon>
        <taxon>Actinomycetota</taxon>
        <taxon>Actinomycetes</taxon>
        <taxon>Pseudonocardiales</taxon>
        <taxon>Pseudonocardiaceae</taxon>
        <taxon>Kibdelosporangium</taxon>
    </lineage>
</organism>
<protein>
    <recommendedName>
        <fullName evidence="4 5">Kynureninase</fullName>
        <ecNumber evidence="4 5">3.7.1.3</ecNumber>
    </recommendedName>
    <alternativeName>
        <fullName evidence="4">L-kynurenine hydrolase</fullName>
    </alternativeName>
</protein>
<dbReference type="PIRSF" id="PIRSF038800">
    <property type="entry name" value="KYNU"/>
    <property type="match status" value="1"/>
</dbReference>
<keyword evidence="2 4" id="KW-0378">Hydrolase</keyword>
<dbReference type="GO" id="GO:0097053">
    <property type="term" value="P:L-kynurenine catabolic process"/>
    <property type="evidence" value="ECO:0007669"/>
    <property type="project" value="UniProtKB-UniRule"/>
</dbReference>
<sequence length="413" mass="44400">MGHPPRRTAEELDAADPLAWARDRFVVTDPDLVYLDGNSLGRLPAATPDFVDAVVRNQWGTGLVRTWHTWIDWAASLGDRLAEHVLGARPGEVVLSDSTSVNLYKLAAAVLAATPDRRTIVVDAGDFPTDRYIVQGLAAERGLTVRALASDIDTGLSLNSVAAAVDDDVALVVLSHASYRSGALNDMAAVNSLARKAGAVVLWDLSHTAGVLPVHLNASGADLAIGCTYKYLNSGPGAPAFLYARADLHPALRQPIWGWFGQRDQFRMGPDYDPAGGIGRFLVGTPPVLSLAAVDPALSVIEEAGVARIRDKSVRLGEFVLDLVPPGMRVASPVASDRRGGHVTLEHPDAWRICRALAGAGVICDYREPDRLRVGPAPLYTRFVDVWDAMDRLRDLLASRSYEQLDDAPGRVT</sequence>
<feature type="modified residue" description="N6-(pyridoxal phosphate)lysine" evidence="4">
    <location>
        <position position="230"/>
    </location>
</feature>
<feature type="binding site" evidence="4">
    <location>
        <position position="100"/>
    </location>
    <ligand>
        <name>pyridoxal 5'-phosphate</name>
        <dbReference type="ChEBI" id="CHEBI:597326"/>
    </ligand>
</feature>
<comment type="subunit">
    <text evidence="4 6">Homodimer.</text>
</comment>
<dbReference type="GO" id="GO:0019441">
    <property type="term" value="P:L-tryptophan catabolic process to kynurenine"/>
    <property type="evidence" value="ECO:0007669"/>
    <property type="project" value="TreeGrafter"/>
</dbReference>
<dbReference type="SUPFAM" id="SSF53383">
    <property type="entry name" value="PLP-dependent transferases"/>
    <property type="match status" value="1"/>
</dbReference>
<dbReference type="GO" id="GO:0019805">
    <property type="term" value="P:quinolinate biosynthetic process"/>
    <property type="evidence" value="ECO:0007669"/>
    <property type="project" value="UniProtKB-UniRule"/>
</dbReference>
<name>A0A0N7F3U4_9PSEU</name>
<dbReference type="GO" id="GO:0005737">
    <property type="term" value="C:cytoplasm"/>
    <property type="evidence" value="ECO:0007669"/>
    <property type="project" value="UniProtKB-UniRule"/>
</dbReference>
<dbReference type="NCBIfam" id="TIGR01814">
    <property type="entry name" value="kynureninase"/>
    <property type="match status" value="1"/>
</dbReference>
<dbReference type="UniPathway" id="UPA00253">
    <property type="reaction ID" value="UER00329"/>
</dbReference>
<evidence type="ECO:0000256" key="4">
    <source>
        <dbReference type="HAMAP-Rule" id="MF_01970"/>
    </source>
</evidence>
<accession>A0A0N7F3U4</accession>
<comment type="caution">
    <text evidence="4">Lacks conserved residue(s) required for the propagation of feature annotation.</text>
</comment>
<comment type="pathway">
    <text evidence="4 6">Cofactor biosynthesis; NAD(+) biosynthesis; quinolinate from L-kynurenine: step 2/3.</text>
</comment>
<dbReference type="KEGG" id="kphy:AOZ06_24255"/>
<proteinExistence type="inferred from homology"/>
<dbReference type="Proteomes" id="UP000063699">
    <property type="component" value="Chromosome"/>
</dbReference>
<comment type="catalytic activity">
    <reaction evidence="4 6">
        <text>L-kynurenine + H2O = anthranilate + L-alanine + H(+)</text>
        <dbReference type="Rhea" id="RHEA:16813"/>
        <dbReference type="ChEBI" id="CHEBI:15377"/>
        <dbReference type="ChEBI" id="CHEBI:15378"/>
        <dbReference type="ChEBI" id="CHEBI:16567"/>
        <dbReference type="ChEBI" id="CHEBI:57959"/>
        <dbReference type="ChEBI" id="CHEBI:57972"/>
        <dbReference type="EC" id="3.7.1.3"/>
    </reaction>
</comment>
<evidence type="ECO:0000313" key="8">
    <source>
        <dbReference type="Proteomes" id="UP000063699"/>
    </source>
</evidence>
<evidence type="ECO:0000313" key="7">
    <source>
        <dbReference type="EMBL" id="ALG09599.1"/>
    </source>
</evidence>
<dbReference type="PANTHER" id="PTHR14084">
    <property type="entry name" value="KYNURENINASE"/>
    <property type="match status" value="1"/>
</dbReference>
<comment type="similarity">
    <text evidence="4 6">Belongs to the kynureninase family.</text>
</comment>
<dbReference type="Gene3D" id="3.40.640.10">
    <property type="entry name" value="Type I PLP-dependent aspartate aminotransferase-like (Major domain)"/>
    <property type="match status" value="1"/>
</dbReference>
<evidence type="ECO:0000256" key="5">
    <source>
        <dbReference type="NCBIfam" id="TIGR01814"/>
    </source>
</evidence>
<dbReference type="EC" id="3.7.1.3" evidence="4 5"/>
<feature type="binding site" evidence="4">
    <location>
        <position position="207"/>
    </location>
    <ligand>
        <name>pyridoxal 5'-phosphate</name>
        <dbReference type="ChEBI" id="CHEBI:597326"/>
    </ligand>
</feature>
<dbReference type="GO" id="GO:0009435">
    <property type="term" value="P:NAD+ biosynthetic process"/>
    <property type="evidence" value="ECO:0007669"/>
    <property type="project" value="UniProtKB-UniRule"/>
</dbReference>
<feature type="binding site" evidence="4">
    <location>
        <position position="99"/>
    </location>
    <ligand>
        <name>pyridoxal 5'-phosphate</name>
        <dbReference type="ChEBI" id="CHEBI:597326"/>
    </ligand>
</feature>
<evidence type="ECO:0000256" key="2">
    <source>
        <dbReference type="ARBA" id="ARBA00022801"/>
    </source>
</evidence>
<feature type="binding site" evidence="4">
    <location>
        <position position="259"/>
    </location>
    <ligand>
        <name>pyridoxal 5'-phosphate</name>
        <dbReference type="ChEBI" id="CHEBI:597326"/>
    </ligand>
</feature>
<dbReference type="GO" id="GO:0030170">
    <property type="term" value="F:pyridoxal phosphate binding"/>
    <property type="evidence" value="ECO:0007669"/>
    <property type="project" value="UniProtKB-UniRule"/>
</dbReference>
<dbReference type="InterPro" id="IPR010111">
    <property type="entry name" value="Kynureninase"/>
</dbReference>
<dbReference type="EMBL" id="CP012752">
    <property type="protein sequence ID" value="ALG09599.1"/>
    <property type="molecule type" value="Genomic_DNA"/>
</dbReference>
<dbReference type="Pfam" id="PF22580">
    <property type="entry name" value="KYNU_C"/>
    <property type="match status" value="1"/>
</dbReference>
<evidence type="ECO:0000256" key="3">
    <source>
        <dbReference type="ARBA" id="ARBA00022898"/>
    </source>
</evidence>
<dbReference type="GO" id="GO:0043420">
    <property type="term" value="P:anthranilate metabolic process"/>
    <property type="evidence" value="ECO:0007669"/>
    <property type="project" value="TreeGrafter"/>
</dbReference>
<comment type="function">
    <text evidence="4 6">Catalyzes the cleavage of L-kynurenine (L-Kyn) and L-3-hydroxykynurenine (L-3OHKyn) into anthranilic acid (AA) and 3-hydroxyanthranilic acid (3-OHAA), respectively.</text>
</comment>
<dbReference type="HAMAP" id="MF_01970">
    <property type="entry name" value="Kynureninase"/>
    <property type="match status" value="1"/>
</dbReference>
<reference evidence="7 8" key="1">
    <citation type="submission" date="2015-07" db="EMBL/GenBank/DDBJ databases">
        <title>Genome sequencing of Kibdelosporangium phytohabitans.</title>
        <authorList>
            <person name="Qin S."/>
            <person name="Xing K."/>
        </authorList>
    </citation>
    <scope>NUCLEOTIDE SEQUENCE [LARGE SCALE GENOMIC DNA]</scope>
    <source>
        <strain evidence="7 8">KLBMP1111</strain>
    </source>
</reference>
<dbReference type="RefSeq" id="WP_054291503.1">
    <property type="nucleotide sequence ID" value="NZ_CP012752.1"/>
</dbReference>
<comment type="pathway">
    <text evidence="4 6">Amino-acid degradation; L-kynurenine degradation; L-alanine and anthranilate from L-kynurenine: step 1/1.</text>
</comment>
<keyword evidence="1 4" id="KW-0662">Pyridine nucleotide biosynthesis</keyword>
<dbReference type="Gene3D" id="3.90.1150.10">
    <property type="entry name" value="Aspartate Aminotransferase, domain 1"/>
    <property type="match status" value="1"/>
</dbReference>
<keyword evidence="3 4" id="KW-0663">Pyridoxal phosphate</keyword>
<feature type="binding site" evidence="4">
    <location>
        <begin position="127"/>
        <end position="130"/>
    </location>
    <ligand>
        <name>pyridoxal 5'-phosphate</name>
        <dbReference type="ChEBI" id="CHEBI:597326"/>
    </ligand>
</feature>
<evidence type="ECO:0000256" key="6">
    <source>
        <dbReference type="PIRNR" id="PIRNR038800"/>
    </source>
</evidence>
<keyword evidence="8" id="KW-1185">Reference proteome</keyword>
<comment type="cofactor">
    <cofactor evidence="4 6">
        <name>pyridoxal 5'-phosphate</name>
        <dbReference type="ChEBI" id="CHEBI:597326"/>
    </cofactor>
</comment>
<dbReference type="InterPro" id="IPR015424">
    <property type="entry name" value="PyrdxlP-dep_Trfase"/>
</dbReference>
<feature type="binding site" evidence="4">
    <location>
        <position position="204"/>
    </location>
    <ligand>
        <name>pyridoxal 5'-phosphate</name>
        <dbReference type="ChEBI" id="CHEBI:597326"/>
    </ligand>
</feature>
<dbReference type="GO" id="GO:0030429">
    <property type="term" value="F:kynureninase activity"/>
    <property type="evidence" value="ECO:0007669"/>
    <property type="project" value="UniProtKB-UniRule"/>
</dbReference>
<dbReference type="STRING" id="860235.AOZ06_24255"/>
<feature type="binding site" evidence="4">
    <location>
        <position position="229"/>
    </location>
    <ligand>
        <name>pyridoxal 5'-phosphate</name>
        <dbReference type="ChEBI" id="CHEBI:597326"/>
    </ligand>
</feature>
<dbReference type="InterPro" id="IPR015422">
    <property type="entry name" value="PyrdxlP-dep_Trfase_small"/>
</dbReference>